<keyword evidence="1" id="KW-0808">Transferase</keyword>
<name>A0A8H7N4S4_BIOOC</name>
<evidence type="ECO:0000256" key="1">
    <source>
        <dbReference type="ARBA" id="ARBA00022679"/>
    </source>
</evidence>
<evidence type="ECO:0000313" key="4">
    <source>
        <dbReference type="EMBL" id="KAF9746514.1"/>
    </source>
</evidence>
<comment type="caution">
    <text evidence="4">The sequence shown here is derived from an EMBL/GenBank/DDBJ whole genome shotgun (WGS) entry which is preliminary data.</text>
</comment>
<dbReference type="PANTHER" id="PTHR43877">
    <property type="entry name" value="AMINOALKYLPHOSPHONATE N-ACETYLTRANSFERASE-RELATED-RELATED"/>
    <property type="match status" value="1"/>
</dbReference>
<protein>
    <recommendedName>
        <fullName evidence="3">N-acetyltransferase domain-containing protein</fullName>
    </recommendedName>
</protein>
<evidence type="ECO:0000259" key="3">
    <source>
        <dbReference type="PROSITE" id="PS51186"/>
    </source>
</evidence>
<evidence type="ECO:0000256" key="2">
    <source>
        <dbReference type="ARBA" id="ARBA00023315"/>
    </source>
</evidence>
<dbReference type="Gene3D" id="3.40.630.30">
    <property type="match status" value="1"/>
</dbReference>
<dbReference type="SUPFAM" id="SSF55729">
    <property type="entry name" value="Acyl-CoA N-acyltransferases (Nat)"/>
    <property type="match status" value="1"/>
</dbReference>
<gene>
    <name evidence="4" type="ORF">IM811_003419</name>
</gene>
<dbReference type="AlphaFoldDB" id="A0A8H7N4S4"/>
<keyword evidence="2" id="KW-0012">Acyltransferase</keyword>
<proteinExistence type="predicted"/>
<sequence length="174" mass="19613">MLPNLQLRYGKADDAIDISALGSRVFTHSFSALMPSEDLKIYLSQSYSATSIAAELDDPAVTFIVATEGDAILGFAQLKRDSSERCIDNLDNKIQLQRLYVSERHQGLGIGKQLLLKAEEEAALMGFKNIWLASWELNPNAERLYNRSGYVKHGEMTFKLRNTMLKDWVMVKPL</sequence>
<dbReference type="GO" id="GO:0016747">
    <property type="term" value="F:acyltransferase activity, transferring groups other than amino-acyl groups"/>
    <property type="evidence" value="ECO:0007669"/>
    <property type="project" value="InterPro"/>
</dbReference>
<feature type="domain" description="N-acetyltransferase" evidence="3">
    <location>
        <begin position="5"/>
        <end position="174"/>
    </location>
</feature>
<dbReference type="InterPro" id="IPR016181">
    <property type="entry name" value="Acyl_CoA_acyltransferase"/>
</dbReference>
<dbReference type="CDD" id="cd04301">
    <property type="entry name" value="NAT_SF"/>
    <property type="match status" value="1"/>
</dbReference>
<dbReference type="Pfam" id="PF00583">
    <property type="entry name" value="Acetyltransf_1"/>
    <property type="match status" value="1"/>
</dbReference>
<reference evidence="4" key="1">
    <citation type="submission" date="2020-10" db="EMBL/GenBank/DDBJ databases">
        <title>High-Quality Genome Resource of Clonostachys rosea strain S41 by Oxford Nanopore Long-Read Sequencing.</title>
        <authorList>
            <person name="Wang H."/>
        </authorList>
    </citation>
    <scope>NUCLEOTIDE SEQUENCE</scope>
    <source>
        <strain evidence="4">S41</strain>
    </source>
</reference>
<dbReference type="PROSITE" id="PS51186">
    <property type="entry name" value="GNAT"/>
    <property type="match status" value="1"/>
</dbReference>
<evidence type="ECO:0000313" key="5">
    <source>
        <dbReference type="Proteomes" id="UP000616885"/>
    </source>
</evidence>
<dbReference type="InterPro" id="IPR000182">
    <property type="entry name" value="GNAT_dom"/>
</dbReference>
<dbReference type="InterPro" id="IPR050832">
    <property type="entry name" value="Bact_Acetyltransf"/>
</dbReference>
<dbReference type="EMBL" id="JADCTT010000011">
    <property type="protein sequence ID" value="KAF9746514.1"/>
    <property type="molecule type" value="Genomic_DNA"/>
</dbReference>
<dbReference type="Proteomes" id="UP000616885">
    <property type="component" value="Unassembled WGS sequence"/>
</dbReference>
<dbReference type="PANTHER" id="PTHR43877:SF2">
    <property type="entry name" value="AMINOALKYLPHOSPHONATE N-ACETYLTRANSFERASE-RELATED"/>
    <property type="match status" value="1"/>
</dbReference>
<organism evidence="4 5">
    <name type="scientific">Bionectria ochroleuca</name>
    <name type="common">Gliocladium roseum</name>
    <dbReference type="NCBI Taxonomy" id="29856"/>
    <lineage>
        <taxon>Eukaryota</taxon>
        <taxon>Fungi</taxon>
        <taxon>Dikarya</taxon>
        <taxon>Ascomycota</taxon>
        <taxon>Pezizomycotina</taxon>
        <taxon>Sordariomycetes</taxon>
        <taxon>Hypocreomycetidae</taxon>
        <taxon>Hypocreales</taxon>
        <taxon>Bionectriaceae</taxon>
        <taxon>Clonostachys</taxon>
    </lineage>
</organism>
<accession>A0A8H7N4S4</accession>